<evidence type="ECO:0000313" key="3">
    <source>
        <dbReference type="EMBL" id="AHG01597.1"/>
    </source>
</evidence>
<dbReference type="GeneID" id="25146991"/>
<geneLocation type="plasmid" evidence="3">
    <name>unnamed</name>
</geneLocation>
<name>W0JW91_9EURY</name>
<dbReference type="InterPro" id="IPR025110">
    <property type="entry name" value="AMP-bd_C"/>
</dbReference>
<dbReference type="Pfam" id="PF13193">
    <property type="entry name" value="AMP-binding_C"/>
    <property type="match status" value="1"/>
</dbReference>
<evidence type="ECO:0000313" key="4">
    <source>
        <dbReference type="Proteomes" id="UP000019024"/>
    </source>
</evidence>
<keyword evidence="3" id="KW-0614">Plasmid</keyword>
<organism evidence="3 4">
    <name type="scientific">Halostagnicola larsenii XH-48</name>
    <dbReference type="NCBI Taxonomy" id="797299"/>
    <lineage>
        <taxon>Archaea</taxon>
        <taxon>Methanobacteriati</taxon>
        <taxon>Methanobacteriota</taxon>
        <taxon>Stenosarchaea group</taxon>
        <taxon>Halobacteria</taxon>
        <taxon>Halobacteriales</taxon>
        <taxon>Natrialbaceae</taxon>
        <taxon>Halostagnicola</taxon>
    </lineage>
</organism>
<dbReference type="eggNOG" id="arCOG00856">
    <property type="taxonomic scope" value="Archaea"/>
</dbReference>
<dbReference type="Pfam" id="PF00501">
    <property type="entry name" value="AMP-binding"/>
    <property type="match status" value="1"/>
</dbReference>
<evidence type="ECO:0008006" key="5">
    <source>
        <dbReference type="Google" id="ProtNLM"/>
    </source>
</evidence>
<dbReference type="InterPro" id="IPR000873">
    <property type="entry name" value="AMP-dep_synth/lig_dom"/>
</dbReference>
<dbReference type="Proteomes" id="UP000019024">
    <property type="component" value="Plasmid unnamed"/>
</dbReference>
<dbReference type="PROSITE" id="PS00455">
    <property type="entry name" value="AMP_BINDING"/>
    <property type="match status" value="1"/>
</dbReference>
<dbReference type="InterPro" id="IPR045851">
    <property type="entry name" value="AMP-bd_C_sf"/>
</dbReference>
<keyword evidence="4" id="KW-1185">Reference proteome</keyword>
<accession>W0JW91</accession>
<sequence length="516" mass="55945">MNFIEAFNRTVRCYSGKTAVVTDDGWSETYGELDRRTSRLANALAARAGSARVATLSCNGILPLETMIASHKRGIANVQLPFRESPGGLVSMLEPTGATTLLFDDSNAEKALAVLDRTDIETAIHRGDAEVDHDGVESYEAVIEDASSGAVETNTAFEHGIFYTSGTTSTPKAVLHDQESMWLGSTQVVMEMGIDESDIALVASPWYHMVTCDAWMLPHIQAGATMVIQTHFDPQEALELIETHDVTGLLAVPTQLHAFVDAQRDGEYAVDALSYIRTGGSIVTESLVGAVSEHLTPNVYNTYGLTEGGPNLTYAPPSLQIEHPGTIGNESFMWELRVVEPAETADSLDPTATVGRGETGEVLARGEGATEGYLGRPEATEQLFVGEWLRTGDIAEVDSDGNLHIVGRADNMIVSGGENIYPEEVEEILEGYDAIDEAVVIGLPDDHWGERVACVACVGAETAVSEDALDAFCREHDRLANFKRPREYVLTGEQLPRTDTGTIERETVSREFFEVE</sequence>
<dbReference type="OrthoDB" id="193284at2157"/>
<reference evidence="3 4" key="1">
    <citation type="submission" date="2014-01" db="EMBL/GenBank/DDBJ databases">
        <authorList>
            <consortium name="DOE Joint Genome Institute"/>
            <person name="Anderson I."/>
            <person name="Huntemann M."/>
            <person name="Han J."/>
            <person name="Chen A."/>
            <person name="Kyrpides N."/>
            <person name="Mavromatis K."/>
            <person name="Markowitz V."/>
            <person name="Palaniappan K."/>
            <person name="Ivanova N."/>
            <person name="Schaumberg A."/>
            <person name="Pati A."/>
            <person name="Liolios K."/>
            <person name="Nordberg H.P."/>
            <person name="Cantor M.N."/>
            <person name="Hua S.X."/>
            <person name="Woyke T."/>
        </authorList>
    </citation>
    <scope>NUCLEOTIDE SEQUENCE [LARGE SCALE GENOMIC DNA]</scope>
    <source>
        <strain evidence="3 4">XH-48</strain>
        <plasmid evidence="4">1</plasmid>
    </source>
</reference>
<dbReference type="AlphaFoldDB" id="W0JW91"/>
<proteinExistence type="predicted"/>
<dbReference type="Gene3D" id="3.30.300.30">
    <property type="match status" value="1"/>
</dbReference>
<dbReference type="HOGENOM" id="CLU_000022_59_0_2"/>
<dbReference type="PANTHER" id="PTHR43201:SF32">
    <property type="entry name" value="2-SUCCINYLBENZOATE--COA LIGASE, CHLOROPLASTIC_PEROXISOMAL"/>
    <property type="match status" value="1"/>
</dbReference>
<dbReference type="GO" id="GO:0031956">
    <property type="term" value="F:medium-chain fatty acid-CoA ligase activity"/>
    <property type="evidence" value="ECO:0007669"/>
    <property type="project" value="TreeGrafter"/>
</dbReference>
<dbReference type="GO" id="GO:0006631">
    <property type="term" value="P:fatty acid metabolic process"/>
    <property type="evidence" value="ECO:0007669"/>
    <property type="project" value="TreeGrafter"/>
</dbReference>
<dbReference type="InterPro" id="IPR042099">
    <property type="entry name" value="ANL_N_sf"/>
</dbReference>
<dbReference type="InterPro" id="IPR020845">
    <property type="entry name" value="AMP-binding_CS"/>
</dbReference>
<dbReference type="PANTHER" id="PTHR43201">
    <property type="entry name" value="ACYL-COA SYNTHETASE"/>
    <property type="match status" value="1"/>
</dbReference>
<dbReference type="SUPFAM" id="SSF56801">
    <property type="entry name" value="Acetyl-CoA synthetase-like"/>
    <property type="match status" value="1"/>
</dbReference>
<dbReference type="Gene3D" id="3.40.50.12780">
    <property type="entry name" value="N-terminal domain of ligase-like"/>
    <property type="match status" value="1"/>
</dbReference>
<dbReference type="PATRIC" id="fig|797299.3.peg.3332"/>
<protein>
    <recommendedName>
        <fullName evidence="5">Long-chain fatty acid--CoA ligase</fullName>
    </recommendedName>
</protein>
<dbReference type="KEGG" id="hlr:HALLA_04150"/>
<gene>
    <name evidence="3" type="ORF">HALLA_04150</name>
</gene>
<feature type="domain" description="AMP-dependent synthetase/ligase" evidence="1">
    <location>
        <begin position="8"/>
        <end position="374"/>
    </location>
</feature>
<dbReference type="EMBL" id="CP007056">
    <property type="protein sequence ID" value="AHG01597.1"/>
    <property type="molecule type" value="Genomic_DNA"/>
</dbReference>
<feature type="domain" description="AMP-binding enzyme C-terminal" evidence="2">
    <location>
        <begin position="424"/>
        <end position="501"/>
    </location>
</feature>
<evidence type="ECO:0000259" key="1">
    <source>
        <dbReference type="Pfam" id="PF00501"/>
    </source>
</evidence>
<evidence type="ECO:0000259" key="2">
    <source>
        <dbReference type="Pfam" id="PF13193"/>
    </source>
</evidence>
<dbReference type="RefSeq" id="WP_049954464.1">
    <property type="nucleotide sequence ID" value="NZ_CP007056.1"/>
</dbReference>